<dbReference type="Gene3D" id="1.10.10.60">
    <property type="entry name" value="Homeodomain-like"/>
    <property type="match status" value="1"/>
</dbReference>
<dbReference type="Pfam" id="PF12833">
    <property type="entry name" value="HTH_18"/>
    <property type="match status" value="1"/>
</dbReference>
<dbReference type="PANTHER" id="PTHR46796:SF13">
    <property type="entry name" value="HTH-TYPE TRANSCRIPTIONAL ACTIVATOR RHAS"/>
    <property type="match status" value="1"/>
</dbReference>
<dbReference type="GO" id="GO:0003700">
    <property type="term" value="F:DNA-binding transcription factor activity"/>
    <property type="evidence" value="ECO:0007669"/>
    <property type="project" value="InterPro"/>
</dbReference>
<keyword evidence="2" id="KW-0805">Transcription regulation</keyword>
<feature type="region of interest" description="Disordered" evidence="5">
    <location>
        <begin position="266"/>
        <end position="294"/>
    </location>
</feature>
<keyword evidence="1" id="KW-0963">Cytoplasm</keyword>
<sequence length="294" mass="32980">MRQMDLSMYYRFNIDELPPVPQPFYAYGTGISRLLRSQTMVKKGGVNPFVEVLWGVEGVGELVLFEQAFPIKPGDVFYYLPGETHECRSLCDCWNLRWLCFDGPLAEAVMLSYRYPRHQHPSSAYPERLFTELERNIGDSDPLQIRRMAALVLEALAHAGGRVAGGLRSEVLTQRCVEFIVANLSNPQLGVGMLCDEFKVARSTLTKVFSEQMGCAPGRYIMDHRMAHGIALLRGTSLPVGEVAKRCGFAETRSFSRFIRRGNQVSPLEMRKQGGSSRRPDPVCGQTADPARVK</sequence>
<organism evidence="7 8">
    <name type="scientific">Victivallis lenta</name>
    <dbReference type="NCBI Taxonomy" id="2606640"/>
    <lineage>
        <taxon>Bacteria</taxon>
        <taxon>Pseudomonadati</taxon>
        <taxon>Lentisphaerota</taxon>
        <taxon>Lentisphaeria</taxon>
        <taxon>Victivallales</taxon>
        <taxon>Victivallaceae</taxon>
        <taxon>Victivallis</taxon>
    </lineage>
</organism>
<dbReference type="AlphaFoldDB" id="A0A844G281"/>
<evidence type="ECO:0000256" key="1">
    <source>
        <dbReference type="ARBA" id="ARBA00022490"/>
    </source>
</evidence>
<dbReference type="InterPro" id="IPR050204">
    <property type="entry name" value="AraC_XylS_family_regulators"/>
</dbReference>
<reference evidence="7 8" key="1">
    <citation type="submission" date="2019-08" db="EMBL/GenBank/DDBJ databases">
        <title>In-depth cultivation of the pig gut microbiome towards novel bacterial diversity and tailored functional studies.</title>
        <authorList>
            <person name="Wylensek D."/>
            <person name="Hitch T.C.A."/>
            <person name="Clavel T."/>
        </authorList>
    </citation>
    <scope>NUCLEOTIDE SEQUENCE [LARGE SCALE GENOMIC DNA]</scope>
    <source>
        <strain evidence="7 8">BBE-744-WT-12</strain>
    </source>
</reference>
<dbReference type="EMBL" id="VUNS01000012">
    <property type="protein sequence ID" value="MST97767.1"/>
    <property type="molecule type" value="Genomic_DNA"/>
</dbReference>
<dbReference type="PANTHER" id="PTHR46796">
    <property type="entry name" value="HTH-TYPE TRANSCRIPTIONAL ACTIVATOR RHAS-RELATED"/>
    <property type="match status" value="1"/>
</dbReference>
<protein>
    <submittedName>
        <fullName evidence="7">AraC family transcriptional regulator</fullName>
    </submittedName>
</protein>
<feature type="domain" description="HTH araC/xylS-type" evidence="6">
    <location>
        <begin position="174"/>
        <end position="273"/>
    </location>
</feature>
<gene>
    <name evidence="7" type="ORF">FYJ85_12030</name>
</gene>
<name>A0A844G281_9BACT</name>
<evidence type="ECO:0000256" key="5">
    <source>
        <dbReference type="SAM" id="MobiDB-lite"/>
    </source>
</evidence>
<dbReference type="SUPFAM" id="SSF51215">
    <property type="entry name" value="Regulatory protein AraC"/>
    <property type="match status" value="1"/>
</dbReference>
<dbReference type="Proteomes" id="UP000435649">
    <property type="component" value="Unassembled WGS sequence"/>
</dbReference>
<evidence type="ECO:0000259" key="6">
    <source>
        <dbReference type="PROSITE" id="PS01124"/>
    </source>
</evidence>
<dbReference type="SMART" id="SM00342">
    <property type="entry name" value="HTH_ARAC"/>
    <property type="match status" value="1"/>
</dbReference>
<dbReference type="GO" id="GO:0043565">
    <property type="term" value="F:sequence-specific DNA binding"/>
    <property type="evidence" value="ECO:0007669"/>
    <property type="project" value="InterPro"/>
</dbReference>
<evidence type="ECO:0000256" key="2">
    <source>
        <dbReference type="ARBA" id="ARBA00023015"/>
    </source>
</evidence>
<evidence type="ECO:0000256" key="4">
    <source>
        <dbReference type="ARBA" id="ARBA00023163"/>
    </source>
</evidence>
<evidence type="ECO:0000256" key="3">
    <source>
        <dbReference type="ARBA" id="ARBA00023125"/>
    </source>
</evidence>
<dbReference type="PROSITE" id="PS01124">
    <property type="entry name" value="HTH_ARAC_FAMILY_2"/>
    <property type="match status" value="1"/>
</dbReference>
<proteinExistence type="predicted"/>
<dbReference type="SUPFAM" id="SSF46689">
    <property type="entry name" value="Homeodomain-like"/>
    <property type="match status" value="1"/>
</dbReference>
<dbReference type="Gene3D" id="2.60.120.10">
    <property type="entry name" value="Jelly Rolls"/>
    <property type="match status" value="1"/>
</dbReference>
<dbReference type="InterPro" id="IPR003313">
    <property type="entry name" value="AraC-bd"/>
</dbReference>
<evidence type="ECO:0000313" key="7">
    <source>
        <dbReference type="EMBL" id="MST97767.1"/>
    </source>
</evidence>
<keyword evidence="4" id="KW-0804">Transcription</keyword>
<dbReference type="InterPro" id="IPR009057">
    <property type="entry name" value="Homeodomain-like_sf"/>
</dbReference>
<dbReference type="InterPro" id="IPR037923">
    <property type="entry name" value="HTH-like"/>
</dbReference>
<keyword evidence="8" id="KW-1185">Reference proteome</keyword>
<keyword evidence="3" id="KW-0238">DNA-binding</keyword>
<evidence type="ECO:0000313" key="8">
    <source>
        <dbReference type="Proteomes" id="UP000435649"/>
    </source>
</evidence>
<dbReference type="Pfam" id="PF02311">
    <property type="entry name" value="AraC_binding"/>
    <property type="match status" value="1"/>
</dbReference>
<dbReference type="InterPro" id="IPR014710">
    <property type="entry name" value="RmlC-like_jellyroll"/>
</dbReference>
<accession>A0A844G281</accession>
<dbReference type="InterPro" id="IPR018060">
    <property type="entry name" value="HTH_AraC"/>
</dbReference>
<comment type="caution">
    <text evidence="7">The sequence shown here is derived from an EMBL/GenBank/DDBJ whole genome shotgun (WGS) entry which is preliminary data.</text>
</comment>